<dbReference type="InterPro" id="IPR027370">
    <property type="entry name" value="Znf-RING_euk"/>
</dbReference>
<feature type="compositionally biased region" description="Basic and acidic residues" evidence="7">
    <location>
        <begin position="194"/>
        <end position="211"/>
    </location>
</feature>
<dbReference type="Gene3D" id="4.10.830.40">
    <property type="match status" value="1"/>
</dbReference>
<dbReference type="SUPFAM" id="SSF49899">
    <property type="entry name" value="Concanavalin A-like lectins/glucanases"/>
    <property type="match status" value="1"/>
</dbReference>
<dbReference type="InterPro" id="IPR000315">
    <property type="entry name" value="Znf_B-box"/>
</dbReference>
<reference evidence="11" key="2">
    <citation type="submission" date="2020-02" db="EMBL/GenBank/DDBJ databases">
        <title>Esox lucius (northern pike) genome, fEsoLuc1, primary haplotype.</title>
        <authorList>
            <person name="Myers G."/>
            <person name="Karagic N."/>
            <person name="Meyer A."/>
            <person name="Pippel M."/>
            <person name="Reichard M."/>
            <person name="Winkler S."/>
            <person name="Tracey A."/>
            <person name="Sims Y."/>
            <person name="Howe K."/>
            <person name="Rhie A."/>
            <person name="Formenti G."/>
            <person name="Durbin R."/>
            <person name="Fedrigo O."/>
            <person name="Jarvis E.D."/>
        </authorList>
    </citation>
    <scope>NUCLEOTIDE SEQUENCE [LARGE SCALE GENOMIC DNA]</scope>
</reference>
<dbReference type="InterPro" id="IPR017907">
    <property type="entry name" value="Znf_RING_CS"/>
</dbReference>
<dbReference type="Gene3D" id="3.30.40.10">
    <property type="entry name" value="Zinc/RING finger domain, C3HC4 (zinc finger)"/>
    <property type="match status" value="1"/>
</dbReference>
<dbReference type="Gene3D" id="3.30.160.60">
    <property type="entry name" value="Classic Zinc Finger"/>
    <property type="match status" value="1"/>
</dbReference>
<feature type="domain" description="RING-type" evidence="8">
    <location>
        <begin position="22"/>
        <end position="64"/>
    </location>
</feature>
<dbReference type="InterPro" id="IPR013083">
    <property type="entry name" value="Znf_RING/FYVE/PHD"/>
</dbReference>
<dbReference type="RefSeq" id="XP_010887604.2">
    <property type="nucleotide sequence ID" value="XM_010889302.4"/>
</dbReference>
<evidence type="ECO:0000256" key="2">
    <source>
        <dbReference type="ARBA" id="ARBA00022723"/>
    </source>
</evidence>
<dbReference type="SMART" id="SM00336">
    <property type="entry name" value="BBOX"/>
    <property type="match status" value="1"/>
</dbReference>
<evidence type="ECO:0000256" key="5">
    <source>
        <dbReference type="ARBA" id="ARBA00022859"/>
    </source>
</evidence>
<dbReference type="SUPFAM" id="SSF57845">
    <property type="entry name" value="B-box zinc-binding domain"/>
    <property type="match status" value="1"/>
</dbReference>
<dbReference type="GeneID" id="105021545"/>
<dbReference type="PROSITE" id="PS00518">
    <property type="entry name" value="ZF_RING_1"/>
    <property type="match status" value="1"/>
</dbReference>
<dbReference type="CDD" id="cd19769">
    <property type="entry name" value="Bbox2_TRIM16-like"/>
    <property type="match status" value="1"/>
</dbReference>
<dbReference type="InterPro" id="IPR058030">
    <property type="entry name" value="TRIM8/14/16/25/29/45/65_CC"/>
</dbReference>
<evidence type="ECO:0000259" key="8">
    <source>
        <dbReference type="PROSITE" id="PS50089"/>
    </source>
</evidence>
<dbReference type="SMART" id="SM00184">
    <property type="entry name" value="RING"/>
    <property type="match status" value="1"/>
</dbReference>
<feature type="domain" description="B30.2/SPRY" evidence="10">
    <location>
        <begin position="367"/>
        <end position="560"/>
    </location>
</feature>
<feature type="domain" description="B box-type" evidence="9">
    <location>
        <begin position="156"/>
        <end position="196"/>
    </location>
</feature>
<dbReference type="InterPro" id="IPR043136">
    <property type="entry name" value="B30.2/SPRY_sf"/>
</dbReference>
<evidence type="ECO:0000313" key="12">
    <source>
        <dbReference type="Proteomes" id="UP000265140"/>
    </source>
</evidence>
<dbReference type="OMA" id="SAARCCF"/>
<name>A0A3P9A1R3_ESOLU</name>
<reference evidence="11" key="4">
    <citation type="submission" date="2025-09" db="UniProtKB">
        <authorList>
            <consortium name="Ensembl"/>
        </authorList>
    </citation>
    <scope>IDENTIFICATION</scope>
</reference>
<keyword evidence="4" id="KW-0862">Zinc</keyword>
<dbReference type="Pfam" id="PF00622">
    <property type="entry name" value="SPRY"/>
    <property type="match status" value="1"/>
</dbReference>
<dbReference type="InterPro" id="IPR001841">
    <property type="entry name" value="Znf_RING"/>
</dbReference>
<dbReference type="CDD" id="cd16040">
    <property type="entry name" value="SPRY_PRY_SNTX"/>
    <property type="match status" value="1"/>
</dbReference>
<evidence type="ECO:0000256" key="7">
    <source>
        <dbReference type="SAM" id="MobiDB-lite"/>
    </source>
</evidence>
<keyword evidence="12" id="KW-1185">Reference proteome</keyword>
<evidence type="ECO:0000256" key="4">
    <source>
        <dbReference type="ARBA" id="ARBA00022833"/>
    </source>
</evidence>
<dbReference type="GO" id="GO:0008270">
    <property type="term" value="F:zinc ion binding"/>
    <property type="evidence" value="ECO:0007669"/>
    <property type="project" value="UniProtKB-KW"/>
</dbReference>
<dbReference type="GO" id="GO:0005737">
    <property type="term" value="C:cytoplasm"/>
    <property type="evidence" value="ECO:0007669"/>
    <property type="project" value="UniProtKB-ARBA"/>
</dbReference>
<evidence type="ECO:0008006" key="13">
    <source>
        <dbReference type="Google" id="ProtNLM"/>
    </source>
</evidence>
<feature type="region of interest" description="Disordered" evidence="7">
    <location>
        <begin position="194"/>
        <end position="217"/>
    </location>
</feature>
<dbReference type="AlphaFoldDB" id="A0A3P9A1R3"/>
<evidence type="ECO:0000256" key="6">
    <source>
        <dbReference type="PROSITE-ProRule" id="PRU00024"/>
    </source>
</evidence>
<dbReference type="Pfam" id="PF13445">
    <property type="entry name" value="zf-RING_UBOX"/>
    <property type="match status" value="1"/>
</dbReference>
<evidence type="ECO:0000256" key="1">
    <source>
        <dbReference type="ARBA" id="ARBA00022588"/>
    </source>
</evidence>
<dbReference type="InterPro" id="IPR003879">
    <property type="entry name" value="Butyrophylin_SPRY"/>
</dbReference>
<dbReference type="SMART" id="SM00589">
    <property type="entry name" value="PRY"/>
    <property type="match status" value="1"/>
</dbReference>
<dbReference type="OrthoDB" id="6270329at2759"/>
<accession>A0A3P9A1R3</accession>
<dbReference type="Pfam" id="PF25600">
    <property type="entry name" value="TRIM_CC"/>
    <property type="match status" value="1"/>
</dbReference>
<dbReference type="Pfam" id="PF13765">
    <property type="entry name" value="PRY"/>
    <property type="match status" value="1"/>
</dbReference>
<dbReference type="InterPro" id="IPR003877">
    <property type="entry name" value="SPRY_dom"/>
</dbReference>
<dbReference type="PROSITE" id="PS50119">
    <property type="entry name" value="ZF_BBOX"/>
    <property type="match status" value="1"/>
</dbReference>
<dbReference type="InterPro" id="IPR013320">
    <property type="entry name" value="ConA-like_dom_sf"/>
</dbReference>
<evidence type="ECO:0000259" key="9">
    <source>
        <dbReference type="PROSITE" id="PS50119"/>
    </source>
</evidence>
<dbReference type="SMART" id="SM00449">
    <property type="entry name" value="SPRY"/>
    <property type="match status" value="1"/>
</dbReference>
<sequence length="560" mass="64253">MSESVCYTMAEAIFENSDLITCPICLDLLIDPVTTACGHSYCMDCIQESWNQDILKGFFRCPQCMQTFTTRPDLKKNTLLTELVEKLKQKVLQAAPPLYCYAGPLDVGCNICTGRKLKAIKSCLVCLVSYCDAHLKLHNDLHQGKTHKLINATGELQKKICPHHDKLLEVYCRTDQQCICLLCVMDGHKGHDTVSAEQERTEKEKHVEENNLKSQQRIQEREKDIQELTQSVVILQRSAQAVLLDSERTLTELIRSIEKKRSEVKELIKAQQQAEVSRVRIHLRRLEMEVAQLRRRHDELKQLSQTEDHIDFLQNIQSLCVPLGSEARPRIPVTFQHVMNSVSEVKRRLQDICKQEIDRIFRNVAKVPNGQHEPKTREDFLQYCCPLTLDSNTSHRLLCLSDGNRKATRIQPNQAHQPDHQDRFSHWKQVLCREGLYGVCYWEVEWTGVEVDVAVSYQGISRKGQNNASWFGGNAHSWRLYCSAARCCFYHNRQVMDVPTIRSDSRVGVYLDHGAGTLSFYSIDRSDTMSLLHRAKTMFTQALYPGFGVGSSVRIMTPEE</sequence>
<dbReference type="InterPro" id="IPR001870">
    <property type="entry name" value="B30.2/SPRY"/>
</dbReference>
<keyword evidence="5" id="KW-0391">Immunity</keyword>
<keyword evidence="3 6" id="KW-0863">Zinc-finger</keyword>
<evidence type="ECO:0000313" key="11">
    <source>
        <dbReference type="Ensembl" id="ENSELUP00000034523.2"/>
    </source>
</evidence>
<evidence type="ECO:0000259" key="10">
    <source>
        <dbReference type="PROSITE" id="PS50188"/>
    </source>
</evidence>
<dbReference type="PANTHER" id="PTHR25465:SF5">
    <property type="entry name" value="E3 UBIQUITIN_ISG15 LIGASE TRIM25-RELATED"/>
    <property type="match status" value="1"/>
</dbReference>
<protein>
    <recommendedName>
        <fullName evidence="13">Tripartite motif-containing protein 16-like</fullName>
    </recommendedName>
</protein>
<dbReference type="Bgee" id="ENSELUG00000013143">
    <property type="expression patterns" value="Expressed in nose and 14 other cell types or tissues"/>
</dbReference>
<dbReference type="Proteomes" id="UP000265140">
    <property type="component" value="Chromosome 9"/>
</dbReference>
<organism evidence="11 12">
    <name type="scientific">Esox lucius</name>
    <name type="common">Northern pike</name>
    <dbReference type="NCBI Taxonomy" id="8010"/>
    <lineage>
        <taxon>Eukaryota</taxon>
        <taxon>Metazoa</taxon>
        <taxon>Chordata</taxon>
        <taxon>Craniata</taxon>
        <taxon>Vertebrata</taxon>
        <taxon>Euteleostomi</taxon>
        <taxon>Actinopterygii</taxon>
        <taxon>Neopterygii</taxon>
        <taxon>Teleostei</taxon>
        <taxon>Protacanthopterygii</taxon>
        <taxon>Esociformes</taxon>
        <taxon>Esocidae</taxon>
        <taxon>Esox</taxon>
    </lineage>
</organism>
<keyword evidence="1" id="KW-0399">Innate immunity</keyword>
<dbReference type="PRINTS" id="PR01407">
    <property type="entry name" value="BUTYPHLNCDUF"/>
</dbReference>
<dbReference type="KEGG" id="els:105021545"/>
<evidence type="ECO:0000256" key="3">
    <source>
        <dbReference type="ARBA" id="ARBA00022771"/>
    </source>
</evidence>
<dbReference type="Gene3D" id="2.60.120.920">
    <property type="match status" value="1"/>
</dbReference>
<dbReference type="SUPFAM" id="SSF57850">
    <property type="entry name" value="RING/U-box"/>
    <property type="match status" value="1"/>
</dbReference>
<dbReference type="Pfam" id="PF00643">
    <property type="entry name" value="zf-B_box"/>
    <property type="match status" value="1"/>
</dbReference>
<dbReference type="PROSITE" id="PS50089">
    <property type="entry name" value="ZF_RING_2"/>
    <property type="match status" value="1"/>
</dbReference>
<reference evidence="11" key="3">
    <citation type="submission" date="2025-08" db="UniProtKB">
        <authorList>
            <consortium name="Ensembl"/>
        </authorList>
    </citation>
    <scope>IDENTIFICATION</scope>
</reference>
<dbReference type="GeneTree" id="ENSGT01150000286899"/>
<dbReference type="PROSITE" id="PS50188">
    <property type="entry name" value="B302_SPRY"/>
    <property type="match status" value="1"/>
</dbReference>
<reference evidence="12" key="1">
    <citation type="journal article" date="2014" name="PLoS ONE">
        <title>The genome and linkage map of the northern pike (Esox lucius): conserved synteny revealed between the salmonid sister group and the Neoteleostei.</title>
        <authorList>
            <person name="Rondeau E.B."/>
            <person name="Minkley D.R."/>
            <person name="Leong J.S."/>
            <person name="Messmer A.M."/>
            <person name="Jantzen J.R."/>
            <person name="von Schalburg K.R."/>
            <person name="Lemon C."/>
            <person name="Bird N.H."/>
            <person name="Koop B.F."/>
        </authorList>
    </citation>
    <scope>NUCLEOTIDE SEQUENCE</scope>
</reference>
<proteinExistence type="predicted"/>
<dbReference type="InterPro" id="IPR051051">
    <property type="entry name" value="E3_ubiq-ligase_TRIM/RNF"/>
</dbReference>
<dbReference type="Ensembl" id="ENSELUT00000038308.3">
    <property type="protein sequence ID" value="ENSELUP00000034523.2"/>
    <property type="gene ID" value="ENSELUG00000013143.3"/>
</dbReference>
<keyword evidence="2" id="KW-0479">Metal-binding</keyword>
<dbReference type="InterPro" id="IPR006574">
    <property type="entry name" value="PRY"/>
</dbReference>
<dbReference type="GO" id="GO:0045087">
    <property type="term" value="P:innate immune response"/>
    <property type="evidence" value="ECO:0007669"/>
    <property type="project" value="UniProtKB-KW"/>
</dbReference>
<dbReference type="PANTHER" id="PTHR25465">
    <property type="entry name" value="B-BOX DOMAIN CONTAINING"/>
    <property type="match status" value="1"/>
</dbReference>